<dbReference type="STRING" id="1586287.BBK82_01595"/>
<proteinExistence type="predicted"/>
<sequence length="202" mass="23541">MSEATHARAAQEQKDQTVREERREERAAHAQREDMQREHVAAQRDAVPQQGQQAQHQQAQGQQTQQVQRPDPRVQDSRGGQDARVGQDPRAQESQRHETQRSEAQRSEAQRDESRTGSQDLTQRPGYRLEDEWQAVQFEFVDDPHAAVRKADDLVRKAIEELTSRHRTLSEQWKGEGKHETEDLRLALHRYRELFRSLVATK</sequence>
<dbReference type="AlphaFoldDB" id="A0A1B2HB64"/>
<reference evidence="2 3" key="1">
    <citation type="submission" date="2016-07" db="EMBL/GenBank/DDBJ databases">
        <title>Complete genome sequence of the Lentzea guizhouensis DHS C013.</title>
        <authorList>
            <person name="Cao C."/>
        </authorList>
    </citation>
    <scope>NUCLEOTIDE SEQUENCE [LARGE SCALE GENOMIC DNA]</scope>
    <source>
        <strain evidence="2 3">DHS C013</strain>
    </source>
</reference>
<dbReference type="Proteomes" id="UP000093053">
    <property type="component" value="Chromosome"/>
</dbReference>
<dbReference type="EMBL" id="CP016793">
    <property type="protein sequence ID" value="ANZ34958.1"/>
    <property type="molecule type" value="Genomic_DNA"/>
</dbReference>
<protein>
    <submittedName>
        <fullName evidence="2">Uncharacterized protein</fullName>
    </submittedName>
</protein>
<gene>
    <name evidence="2" type="ORF">BBK82_01595</name>
</gene>
<name>A0A1B2HB64_9PSEU</name>
<feature type="region of interest" description="Disordered" evidence="1">
    <location>
        <begin position="1"/>
        <end position="128"/>
    </location>
</feature>
<dbReference type="RefSeq" id="WP_065913376.1">
    <property type="nucleotide sequence ID" value="NZ_CP016793.1"/>
</dbReference>
<dbReference type="KEGG" id="led:BBK82_01595"/>
<feature type="compositionally biased region" description="Basic and acidic residues" evidence="1">
    <location>
        <begin position="70"/>
        <end position="115"/>
    </location>
</feature>
<evidence type="ECO:0000256" key="1">
    <source>
        <dbReference type="SAM" id="MobiDB-lite"/>
    </source>
</evidence>
<organism evidence="2 3">
    <name type="scientific">Lentzea guizhouensis</name>
    <dbReference type="NCBI Taxonomy" id="1586287"/>
    <lineage>
        <taxon>Bacteria</taxon>
        <taxon>Bacillati</taxon>
        <taxon>Actinomycetota</taxon>
        <taxon>Actinomycetes</taxon>
        <taxon>Pseudonocardiales</taxon>
        <taxon>Pseudonocardiaceae</taxon>
        <taxon>Lentzea</taxon>
    </lineage>
</organism>
<feature type="compositionally biased region" description="Low complexity" evidence="1">
    <location>
        <begin position="43"/>
        <end position="69"/>
    </location>
</feature>
<dbReference type="OrthoDB" id="123178at2"/>
<evidence type="ECO:0000313" key="3">
    <source>
        <dbReference type="Proteomes" id="UP000093053"/>
    </source>
</evidence>
<accession>A0A1B2HB64</accession>
<feature type="compositionally biased region" description="Basic and acidic residues" evidence="1">
    <location>
        <begin position="1"/>
        <end position="42"/>
    </location>
</feature>
<keyword evidence="3" id="KW-1185">Reference proteome</keyword>
<evidence type="ECO:0000313" key="2">
    <source>
        <dbReference type="EMBL" id="ANZ34958.1"/>
    </source>
</evidence>